<reference evidence="4 5" key="1">
    <citation type="submission" date="2019-12" db="EMBL/GenBank/DDBJ databases">
        <title>Mucilaginibacter sp. HME9299 genome sequencing and assembly.</title>
        <authorList>
            <person name="Kang H."/>
            <person name="Kim H."/>
            <person name="Joh K."/>
        </authorList>
    </citation>
    <scope>NUCLEOTIDE SEQUENCE [LARGE SCALE GENOMIC DNA]</scope>
    <source>
        <strain evidence="4 5">HME9299</strain>
    </source>
</reference>
<dbReference type="PRINTS" id="PR00744">
    <property type="entry name" value="GLHYDRLASE37"/>
</dbReference>
<dbReference type="Gene3D" id="1.50.10.10">
    <property type="match status" value="1"/>
</dbReference>
<dbReference type="PANTHER" id="PTHR23403">
    <property type="entry name" value="TREHALASE"/>
    <property type="match status" value="1"/>
</dbReference>
<feature type="signal peptide" evidence="3">
    <location>
        <begin position="1"/>
        <end position="22"/>
    </location>
</feature>
<accession>A0A6I4IEM3</accession>
<dbReference type="GO" id="GO:0004555">
    <property type="term" value="F:alpha,alpha-trehalase activity"/>
    <property type="evidence" value="ECO:0007669"/>
    <property type="project" value="InterPro"/>
</dbReference>
<proteinExistence type="predicted"/>
<keyword evidence="1" id="KW-0378">Hydrolase</keyword>
<name>A0A6I4IEM3_9SPHI</name>
<dbReference type="Proteomes" id="UP000434850">
    <property type="component" value="Unassembled WGS sequence"/>
</dbReference>
<keyword evidence="3" id="KW-0732">Signal</keyword>
<dbReference type="PROSITE" id="PS00927">
    <property type="entry name" value="TREHALASE_1"/>
    <property type="match status" value="1"/>
</dbReference>
<dbReference type="AlphaFoldDB" id="A0A6I4IEM3"/>
<dbReference type="NCBIfam" id="NF009773">
    <property type="entry name" value="PRK13270.1"/>
    <property type="match status" value="1"/>
</dbReference>
<dbReference type="InterPro" id="IPR001661">
    <property type="entry name" value="Glyco_hydro_37"/>
</dbReference>
<dbReference type="NCBIfam" id="NF009774">
    <property type="entry name" value="PRK13271.1"/>
    <property type="match status" value="1"/>
</dbReference>
<keyword evidence="2" id="KW-0326">Glycosidase</keyword>
<dbReference type="InterPro" id="IPR018232">
    <property type="entry name" value="Glyco_hydro_37_CS"/>
</dbReference>
<dbReference type="InterPro" id="IPR012341">
    <property type="entry name" value="6hp_glycosidase-like_sf"/>
</dbReference>
<dbReference type="PROSITE" id="PS00928">
    <property type="entry name" value="TREHALASE_2"/>
    <property type="match status" value="1"/>
</dbReference>
<dbReference type="EMBL" id="WQLA01000005">
    <property type="protein sequence ID" value="MVN92238.1"/>
    <property type="molecule type" value="Genomic_DNA"/>
</dbReference>
<comment type="caution">
    <text evidence="4">The sequence shown here is derived from an EMBL/GenBank/DDBJ whole genome shotgun (WGS) entry which is preliminary data.</text>
</comment>
<dbReference type="OrthoDB" id="106887at2"/>
<evidence type="ECO:0000313" key="4">
    <source>
        <dbReference type="EMBL" id="MVN92238.1"/>
    </source>
</evidence>
<feature type="chain" id="PRO_5026077500" evidence="3">
    <location>
        <begin position="23"/>
        <end position="521"/>
    </location>
</feature>
<keyword evidence="5" id="KW-1185">Reference proteome</keyword>
<organism evidence="4 5">
    <name type="scientific">Mucilaginibacter aquatilis</name>
    <dbReference type="NCBI Taxonomy" id="1517760"/>
    <lineage>
        <taxon>Bacteria</taxon>
        <taxon>Pseudomonadati</taxon>
        <taxon>Bacteroidota</taxon>
        <taxon>Sphingobacteriia</taxon>
        <taxon>Sphingobacteriales</taxon>
        <taxon>Sphingobacteriaceae</taxon>
        <taxon>Mucilaginibacter</taxon>
    </lineage>
</organism>
<gene>
    <name evidence="4" type="primary">treA</name>
    <name evidence="4" type="ORF">GO816_13970</name>
</gene>
<evidence type="ECO:0000256" key="3">
    <source>
        <dbReference type="SAM" id="SignalP"/>
    </source>
</evidence>
<sequence length="521" mass="59010">MTKKKFTLLNLIFCLFSSLAFAQHQTPAQLYPQLFDAVQMQQVYSDGKTFVDAQPTRPVVAILKDYRQQKNQPGFNLNAFVKANFKAPVESGIPYKSNVSAGIRKHIDTLWNVLQHVADTAKGTTLIPLPHDYIVPGGRFREIYYWDSYFTMLGLEEAKRFKLIESMVDNFAYLIDKNGHIPNGNRTYYLTRSQPPFFSFMVQLLARHKGNSVLKKYLPQLLKEYAYWMQGAVNLKAGTAAMHVVSMPNGSLLNRYWDASAQPREESYREDVLTARETSQLKDEFYRNIRAAAESGWDFSSRWLADGKSLATIQTTNFAAVDLNCLLYNLENVIAQAYKISNKPQLAAQFNTKAAKRKKAIDKYCWDAKAGCYKDYNWKLKSISSQVTIATAFPLFTGIANSAQASQVAALIKNKFIQPGGIAATLKSTGQQWDQPNGWAPLQYVTIMGLRNYQYYNIAKGAAEKWITLNINVFKQTGKLLEKYDIQHADATAGGGEYPLQDGFGWTNGVLLKLMNLYRYK</sequence>
<dbReference type="RefSeq" id="WP_157542553.1">
    <property type="nucleotide sequence ID" value="NZ_WQLA01000005.1"/>
</dbReference>
<dbReference type="PANTHER" id="PTHR23403:SF1">
    <property type="entry name" value="TREHALASE"/>
    <property type="match status" value="1"/>
</dbReference>
<dbReference type="SUPFAM" id="SSF48208">
    <property type="entry name" value="Six-hairpin glycosidases"/>
    <property type="match status" value="1"/>
</dbReference>
<evidence type="ECO:0000256" key="2">
    <source>
        <dbReference type="ARBA" id="ARBA00023295"/>
    </source>
</evidence>
<protein>
    <submittedName>
        <fullName evidence="4">Alpha,alpha-trehalase TreA</fullName>
    </submittedName>
</protein>
<dbReference type="GO" id="GO:0005993">
    <property type="term" value="P:trehalose catabolic process"/>
    <property type="evidence" value="ECO:0007669"/>
    <property type="project" value="TreeGrafter"/>
</dbReference>
<evidence type="ECO:0000256" key="1">
    <source>
        <dbReference type="ARBA" id="ARBA00022801"/>
    </source>
</evidence>
<evidence type="ECO:0000313" key="5">
    <source>
        <dbReference type="Proteomes" id="UP000434850"/>
    </source>
</evidence>
<dbReference type="Pfam" id="PF01204">
    <property type="entry name" value="Trehalase"/>
    <property type="match status" value="1"/>
</dbReference>
<dbReference type="InterPro" id="IPR008928">
    <property type="entry name" value="6-hairpin_glycosidase_sf"/>
</dbReference>